<dbReference type="Pfam" id="PF00135">
    <property type="entry name" value="COesterase"/>
    <property type="match status" value="1"/>
</dbReference>
<evidence type="ECO:0000313" key="7">
    <source>
        <dbReference type="EnsemblMetazoa" id="XP_780403"/>
    </source>
</evidence>
<protein>
    <recommendedName>
        <fullName evidence="5">Carboxylic ester hydrolase</fullName>
        <ecNumber evidence="5">3.1.1.-</ecNumber>
    </recommendedName>
</protein>
<dbReference type="PANTHER" id="PTHR43918:SF4">
    <property type="entry name" value="CARBOXYLIC ESTER HYDROLASE"/>
    <property type="match status" value="1"/>
</dbReference>
<dbReference type="PROSITE" id="PS00122">
    <property type="entry name" value="CARBOXYLESTERASE_B_1"/>
    <property type="match status" value="1"/>
</dbReference>
<dbReference type="PROSITE" id="PS00941">
    <property type="entry name" value="CARBOXYLESTERASE_B_2"/>
    <property type="match status" value="1"/>
</dbReference>
<keyword evidence="2" id="KW-0719">Serine esterase</keyword>
<dbReference type="FunFam" id="3.40.50.1820:FF:000128">
    <property type="entry name" value="Carboxylic ester hydrolase"/>
    <property type="match status" value="1"/>
</dbReference>
<dbReference type="InParanoid" id="A0A7M7R9H8"/>
<proteinExistence type="inferred from homology"/>
<dbReference type="InterPro" id="IPR019826">
    <property type="entry name" value="Carboxylesterase_B_AS"/>
</dbReference>
<dbReference type="InterPro" id="IPR050654">
    <property type="entry name" value="AChE-related_enzymes"/>
</dbReference>
<organism evidence="7 8">
    <name type="scientific">Strongylocentrotus purpuratus</name>
    <name type="common">Purple sea urchin</name>
    <dbReference type="NCBI Taxonomy" id="7668"/>
    <lineage>
        <taxon>Eukaryota</taxon>
        <taxon>Metazoa</taxon>
        <taxon>Echinodermata</taxon>
        <taxon>Eleutherozoa</taxon>
        <taxon>Echinozoa</taxon>
        <taxon>Echinoidea</taxon>
        <taxon>Euechinoidea</taxon>
        <taxon>Echinacea</taxon>
        <taxon>Camarodonta</taxon>
        <taxon>Echinidea</taxon>
        <taxon>Strongylocentrotidae</taxon>
        <taxon>Strongylocentrotus</taxon>
    </lineage>
</organism>
<sequence>MTKLNMFLQVSCALMVLLVTYVTGQQPVVNVPDFGTIYGETIPFKQDYPSVDTHVNAYRGIPFAKNASQYRFMKPEPLDELEDGWLNATTYSSICWQLPEELEDETQSEDCLYLNIWTPNPKPTNAPVMVWFHGGGFVIGSSSKLGYEGHALSGYHGVILVNTNYRLNGFGFLSTGDDVLPGMYGMYDQLEALKWVQKNIGAFGGDPDQVTIFGQSAGAGSVGIQLLSPESEPYFQRAILVSGTATSPWAVETDATKARNDAFGVGEAARCDDLSSSQALADCLRGLPEKTLTFAIDRILLETTNVIPFVPTVDGDFLPDNPLSLVKANRFKKCPIMLGATKDDGSLIAARAFLRQINTDEGYANRTEFRDALERFTYTYVNDVIVDSIMQEYVDWTIADDPEVNYFYDYIAVQTDEAFACPSVDFARYYAEEGQDVYLYDFTHLPNQTVWTSELASPGWKGVAHAEDLQFIFGYHFNPYLTLWDNMPLEEVDFTVDVMRYYTNFAKTGNPNLEMVGGLPDVSPKAWPKFSLPDLDYKILDPAVENGRALKARQCNFWNKHLPSLVIQSMDMSDLEEQWREDYNRWKTEDMVEWQAAFEEYKSYPQPCN</sequence>
<evidence type="ECO:0000313" key="8">
    <source>
        <dbReference type="Proteomes" id="UP000007110"/>
    </source>
</evidence>
<keyword evidence="5" id="KW-0732">Signal</keyword>
<keyword evidence="4" id="KW-1015">Disulfide bond</keyword>
<dbReference type="AlphaFoldDB" id="A0A7M7R9H8"/>
<keyword evidence="8" id="KW-1185">Reference proteome</keyword>
<comment type="similarity">
    <text evidence="1 5">Belongs to the type-B carboxylesterase/lipase family.</text>
</comment>
<feature type="domain" description="Carboxylesterase type B" evidence="6">
    <location>
        <begin position="26"/>
        <end position="558"/>
    </location>
</feature>
<evidence type="ECO:0000256" key="5">
    <source>
        <dbReference type="RuleBase" id="RU361235"/>
    </source>
</evidence>
<evidence type="ECO:0000256" key="4">
    <source>
        <dbReference type="ARBA" id="ARBA00023157"/>
    </source>
</evidence>
<dbReference type="OMA" id="WRENDMA"/>
<dbReference type="SUPFAM" id="SSF53474">
    <property type="entry name" value="alpha/beta-Hydrolases"/>
    <property type="match status" value="1"/>
</dbReference>
<evidence type="ECO:0000256" key="1">
    <source>
        <dbReference type="ARBA" id="ARBA00005964"/>
    </source>
</evidence>
<dbReference type="FunCoup" id="A0A7M7R9H8">
    <property type="interactions" value="55"/>
</dbReference>
<evidence type="ECO:0000259" key="6">
    <source>
        <dbReference type="Pfam" id="PF00135"/>
    </source>
</evidence>
<dbReference type="RefSeq" id="XP_780403.2">
    <property type="nucleotide sequence ID" value="XM_775310.5"/>
</dbReference>
<dbReference type="KEGG" id="spu:574908"/>
<dbReference type="InterPro" id="IPR000997">
    <property type="entry name" value="Cholinesterase"/>
</dbReference>
<name>A0A7M7R9H8_STRPU</name>
<dbReference type="GeneID" id="574908"/>
<feature type="signal peptide" evidence="5">
    <location>
        <begin position="1"/>
        <end position="24"/>
    </location>
</feature>
<dbReference type="PRINTS" id="PR00878">
    <property type="entry name" value="CHOLNESTRASE"/>
</dbReference>
<dbReference type="OrthoDB" id="19653at2759"/>
<keyword evidence="3 5" id="KW-0378">Hydrolase</keyword>
<dbReference type="Proteomes" id="UP000007110">
    <property type="component" value="Unassembled WGS sequence"/>
</dbReference>
<dbReference type="EC" id="3.1.1.-" evidence="5"/>
<accession>A0A7M7R9H8</accession>
<dbReference type="EnsemblMetazoa" id="XM_775310">
    <property type="protein sequence ID" value="XP_780403"/>
    <property type="gene ID" value="LOC574908"/>
</dbReference>
<dbReference type="InterPro" id="IPR029058">
    <property type="entry name" value="AB_hydrolase_fold"/>
</dbReference>
<evidence type="ECO:0000256" key="3">
    <source>
        <dbReference type="ARBA" id="ARBA00022801"/>
    </source>
</evidence>
<dbReference type="Gene3D" id="3.40.50.1820">
    <property type="entry name" value="alpha/beta hydrolase"/>
    <property type="match status" value="1"/>
</dbReference>
<evidence type="ECO:0000256" key="2">
    <source>
        <dbReference type="ARBA" id="ARBA00022487"/>
    </source>
</evidence>
<feature type="chain" id="PRO_5029948703" description="Carboxylic ester hydrolase" evidence="5">
    <location>
        <begin position="25"/>
        <end position="609"/>
    </location>
</feature>
<dbReference type="PANTHER" id="PTHR43918">
    <property type="entry name" value="ACETYLCHOLINESTERASE"/>
    <property type="match status" value="1"/>
</dbReference>
<reference evidence="7" key="2">
    <citation type="submission" date="2021-01" db="UniProtKB">
        <authorList>
            <consortium name="EnsemblMetazoa"/>
        </authorList>
    </citation>
    <scope>IDENTIFICATION</scope>
</reference>
<dbReference type="InterPro" id="IPR002018">
    <property type="entry name" value="CarbesteraseB"/>
</dbReference>
<dbReference type="GO" id="GO:0004104">
    <property type="term" value="F:cholinesterase activity"/>
    <property type="evidence" value="ECO:0007669"/>
    <property type="project" value="InterPro"/>
</dbReference>
<dbReference type="InterPro" id="IPR019819">
    <property type="entry name" value="Carboxylesterase_B_CS"/>
</dbReference>
<reference evidence="8" key="1">
    <citation type="submission" date="2015-02" db="EMBL/GenBank/DDBJ databases">
        <title>Genome sequencing for Strongylocentrotus purpuratus.</title>
        <authorList>
            <person name="Murali S."/>
            <person name="Liu Y."/>
            <person name="Vee V."/>
            <person name="English A."/>
            <person name="Wang M."/>
            <person name="Skinner E."/>
            <person name="Han Y."/>
            <person name="Muzny D.M."/>
            <person name="Worley K.C."/>
            <person name="Gibbs R.A."/>
        </authorList>
    </citation>
    <scope>NUCLEOTIDE SEQUENCE</scope>
</reference>